<dbReference type="PANTHER" id="PTHR35004">
    <property type="entry name" value="TRANSPOSASE RV3428C-RELATED"/>
    <property type="match status" value="1"/>
</dbReference>
<dbReference type="Gene3D" id="3.30.420.10">
    <property type="entry name" value="Ribonuclease H-like superfamily/Ribonuclease H"/>
    <property type="match status" value="1"/>
</dbReference>
<name>A0A2M7YIY0_9BACT</name>
<reference evidence="3" key="1">
    <citation type="submission" date="2017-09" db="EMBL/GenBank/DDBJ databases">
        <title>Depth-based differentiation of microbial function through sediment-hosted aquifers and enrichment of novel symbionts in the deep terrestrial subsurface.</title>
        <authorList>
            <person name="Probst A.J."/>
            <person name="Ladd B."/>
            <person name="Jarett J.K."/>
            <person name="Geller-Mcgrath D.E."/>
            <person name="Sieber C.M.K."/>
            <person name="Emerson J.B."/>
            <person name="Anantharaman K."/>
            <person name="Thomas B.C."/>
            <person name="Malmstrom R."/>
            <person name="Stieglmeier M."/>
            <person name="Klingl A."/>
            <person name="Woyke T."/>
            <person name="Ryan C.M."/>
            <person name="Banfield J.F."/>
        </authorList>
    </citation>
    <scope>NUCLEOTIDE SEQUENCE [LARGE SCALE GENOMIC DNA]</scope>
</reference>
<sequence>MDQNELITMTRKEARCYETIKDLLAKKIDGTEAAKSLGLSVRQIKRLKIKVKLSGAKGTIHGNRGKKSNRRINEKTIKKARKYLNEIYHDFNPLLAQEHLRDDNDINLSKETIRRLMISEKLWQPRKKSDAKKHFWRERKDNYGEMQQFDGSYHNWFEGRNESEVGLEQCLLLAVDDATGRPTKAKFEYNEGVIPVFRFWKSYLEANGAPLAIYLDKFSTYKVNHKNAVDNKELMTQFQRAMDQLGVEVIHANSPQAKGRVEKMNGTFQRRLVKEMRLAKINTLAEANIFLEKIFIPKFNKQFAVVPKKPADLHRRLDKKRINGLTQIFSVQSERKINNDYTVRFKNNYYQLNEIQPTTVCKKDKVIMEEHLDGGIKIALRNNYLNYFRLPERPKKEIEIKLIALTSRKPSNWKPPFNHPWRQQFLYKKQPILS</sequence>
<evidence type="ECO:0000313" key="3">
    <source>
        <dbReference type="Proteomes" id="UP000229026"/>
    </source>
</evidence>
<protein>
    <recommendedName>
        <fullName evidence="1">Integrase catalytic domain-containing protein</fullName>
    </recommendedName>
</protein>
<gene>
    <name evidence="2" type="ORF">CO161_03760</name>
</gene>
<evidence type="ECO:0000259" key="1">
    <source>
        <dbReference type="PROSITE" id="PS50994"/>
    </source>
</evidence>
<comment type="caution">
    <text evidence="2">The sequence shown here is derived from an EMBL/GenBank/DDBJ whole genome shotgun (WGS) entry which is preliminary data.</text>
</comment>
<dbReference type="GO" id="GO:0003676">
    <property type="term" value="F:nucleic acid binding"/>
    <property type="evidence" value="ECO:0007669"/>
    <property type="project" value="InterPro"/>
</dbReference>
<dbReference type="NCBIfam" id="NF033594">
    <property type="entry name" value="transpos_ISNCY_2"/>
    <property type="match status" value="1"/>
</dbReference>
<dbReference type="EMBL" id="PFWH01000126">
    <property type="protein sequence ID" value="PJA62939.1"/>
    <property type="molecule type" value="Genomic_DNA"/>
</dbReference>
<dbReference type="SUPFAM" id="SSF53098">
    <property type="entry name" value="Ribonuclease H-like"/>
    <property type="match status" value="1"/>
</dbReference>
<feature type="domain" description="Integrase catalytic" evidence="1">
    <location>
        <begin position="139"/>
        <end position="318"/>
    </location>
</feature>
<organism evidence="2 3">
    <name type="scientific">Candidatus Portnoybacteria bacterium CG_4_9_14_3_um_filter_44_9</name>
    <dbReference type="NCBI Taxonomy" id="1974806"/>
    <lineage>
        <taxon>Bacteria</taxon>
        <taxon>Candidatus Portnoyibacteriota</taxon>
    </lineage>
</organism>
<dbReference type="InterPro" id="IPR047797">
    <property type="entry name" value="ISNCY_transpos"/>
</dbReference>
<feature type="non-terminal residue" evidence="2">
    <location>
        <position position="434"/>
    </location>
</feature>
<dbReference type="InterPro" id="IPR001584">
    <property type="entry name" value="Integrase_cat-core"/>
</dbReference>
<dbReference type="AlphaFoldDB" id="A0A2M7YIY0"/>
<dbReference type="InterPro" id="IPR036397">
    <property type="entry name" value="RNaseH_sf"/>
</dbReference>
<dbReference type="GO" id="GO:0015074">
    <property type="term" value="P:DNA integration"/>
    <property type="evidence" value="ECO:0007669"/>
    <property type="project" value="InterPro"/>
</dbReference>
<dbReference type="PROSITE" id="PS50994">
    <property type="entry name" value="INTEGRASE"/>
    <property type="match status" value="1"/>
</dbReference>
<accession>A0A2M7YIY0</accession>
<dbReference type="PANTHER" id="PTHR35004:SF7">
    <property type="entry name" value="INTEGRASE PROTEIN"/>
    <property type="match status" value="1"/>
</dbReference>
<evidence type="ECO:0000313" key="2">
    <source>
        <dbReference type="EMBL" id="PJA62939.1"/>
    </source>
</evidence>
<proteinExistence type="predicted"/>
<dbReference type="InterPro" id="IPR012337">
    <property type="entry name" value="RNaseH-like_sf"/>
</dbReference>
<dbReference type="Proteomes" id="UP000229026">
    <property type="component" value="Unassembled WGS sequence"/>
</dbReference>